<dbReference type="EMBL" id="AP022597">
    <property type="protein sequence ID" value="BBY71397.1"/>
    <property type="molecule type" value="Genomic_DNA"/>
</dbReference>
<organism evidence="1 2">
    <name type="scientific">Mycobacterium paraintracellulare</name>
    <dbReference type="NCBI Taxonomy" id="1138383"/>
    <lineage>
        <taxon>Bacteria</taxon>
        <taxon>Bacillati</taxon>
        <taxon>Actinomycetota</taxon>
        <taxon>Actinomycetes</taxon>
        <taxon>Mycobacteriales</taxon>
        <taxon>Mycobacteriaceae</taxon>
        <taxon>Mycobacterium</taxon>
        <taxon>Mycobacterium avium complex (MAC)</taxon>
    </lineage>
</organism>
<evidence type="ECO:0008006" key="3">
    <source>
        <dbReference type="Google" id="ProtNLM"/>
    </source>
</evidence>
<evidence type="ECO:0000313" key="1">
    <source>
        <dbReference type="EMBL" id="BBY71397.1"/>
    </source>
</evidence>
<sequence>MADPSVLGSARALTAEIADLRGVIGRVVAAHESMLRMPSVARRAVDEALDIATATTRHTVCGVRYGTQWAILLT</sequence>
<dbReference type="Proteomes" id="UP000466578">
    <property type="component" value="Chromosome"/>
</dbReference>
<name>A0ABM7KB32_9MYCO</name>
<reference evidence="1 2" key="1">
    <citation type="journal article" date="2019" name="Emerg. Microbes Infect.">
        <title>Comprehensive subspecies identification of 175 nontuberculous mycobacteria species based on 7547 genomic profiles.</title>
        <authorList>
            <person name="Matsumoto Y."/>
            <person name="Kinjo T."/>
            <person name="Motooka D."/>
            <person name="Nabeya D."/>
            <person name="Jung N."/>
            <person name="Uechi K."/>
            <person name="Horii T."/>
            <person name="Iida T."/>
            <person name="Fujita J."/>
            <person name="Nakamura S."/>
        </authorList>
    </citation>
    <scope>NUCLEOTIDE SEQUENCE [LARGE SCALE GENOMIC DNA]</scope>
    <source>
        <strain evidence="1 2">JCM 30622</strain>
    </source>
</reference>
<gene>
    <name evidence="1" type="ORF">MPRI_35840</name>
</gene>
<accession>A0ABM7KB32</accession>
<protein>
    <recommendedName>
        <fullName evidence="3">HNH endonuclease</fullName>
    </recommendedName>
</protein>
<evidence type="ECO:0000313" key="2">
    <source>
        <dbReference type="Proteomes" id="UP000466578"/>
    </source>
</evidence>
<keyword evidence="2" id="KW-1185">Reference proteome</keyword>
<proteinExistence type="predicted"/>